<feature type="transmembrane region" description="Helical" evidence="14">
    <location>
        <begin position="237"/>
        <end position="260"/>
    </location>
</feature>
<keyword evidence="12 13" id="KW-0807">Transducer</keyword>
<evidence type="ECO:0000256" key="13">
    <source>
        <dbReference type="RuleBase" id="RU000688"/>
    </source>
</evidence>
<dbReference type="Pfam" id="PF13853">
    <property type="entry name" value="7tm_4"/>
    <property type="match status" value="1"/>
</dbReference>
<keyword evidence="4 14" id="KW-0716">Sensory transduction</keyword>
<evidence type="ECO:0000256" key="9">
    <source>
        <dbReference type="ARBA" id="ARBA00023136"/>
    </source>
</evidence>
<feature type="transmembrane region" description="Helical" evidence="14">
    <location>
        <begin position="57"/>
        <end position="78"/>
    </location>
</feature>
<evidence type="ECO:0000256" key="11">
    <source>
        <dbReference type="ARBA" id="ARBA00023170"/>
    </source>
</evidence>
<dbReference type="GeneTree" id="ENSGT00940000162852"/>
<keyword evidence="17" id="KW-1185">Reference proteome</keyword>
<sequence length="322" mass="36086">MGSGNFSSHPEFILLGLSSQPGQQKFLFVIFLVMYVVGILGNFLIILLILWDAHLHSPMYFFVGHLSLVDACFTSVTVPKMLANLVSESKTISYSGCLTQMYFFFAFGVTDSFLLASMAYDRYVAIRSPLHYTVVMSRRLRAAFVASSWIISHLHSLLHIILMSRLSFCRSREIPHFFCDHQPVLGLSCTDTSLIEMLIFTEGALVVLSPFVFIVISYALILATVLRLPAGLGWRKAFSTCGAHLSVVTLFYGTVIGVYFQPTARYSAEKGRVATVMYTIVIPMLNPFIYSLRNEDVKGALCRILCRKVGTQKFLKDCFQKG</sequence>
<dbReference type="GO" id="GO:0004984">
    <property type="term" value="F:olfactory receptor activity"/>
    <property type="evidence" value="ECO:0007669"/>
    <property type="project" value="InterPro"/>
</dbReference>
<evidence type="ECO:0000256" key="10">
    <source>
        <dbReference type="ARBA" id="ARBA00023157"/>
    </source>
</evidence>
<evidence type="ECO:0000313" key="16">
    <source>
        <dbReference type="Ensembl" id="ENSSMRP00000025065.1"/>
    </source>
</evidence>
<dbReference type="Proteomes" id="UP000694421">
    <property type="component" value="Unplaced"/>
</dbReference>
<proteinExistence type="inferred from homology"/>
<dbReference type="GO" id="GO:0005886">
    <property type="term" value="C:plasma membrane"/>
    <property type="evidence" value="ECO:0007669"/>
    <property type="project" value="UniProtKB-SubCell"/>
</dbReference>
<evidence type="ECO:0000259" key="15">
    <source>
        <dbReference type="PROSITE" id="PS50262"/>
    </source>
</evidence>
<dbReference type="PROSITE" id="PS50262">
    <property type="entry name" value="G_PROTEIN_RECEP_F1_2"/>
    <property type="match status" value="1"/>
</dbReference>
<keyword evidence="9 14" id="KW-0472">Membrane</keyword>
<evidence type="ECO:0000256" key="6">
    <source>
        <dbReference type="ARBA" id="ARBA00022725"/>
    </source>
</evidence>
<keyword evidence="3 14" id="KW-1003">Cell membrane</keyword>
<dbReference type="CDD" id="cd15235">
    <property type="entry name" value="7tmA_OR1A-like"/>
    <property type="match status" value="1"/>
</dbReference>
<feature type="transmembrane region" description="Helical" evidence="14">
    <location>
        <begin position="272"/>
        <end position="290"/>
    </location>
</feature>
<feature type="transmembrane region" description="Helical" evidence="14">
    <location>
        <begin position="99"/>
        <end position="120"/>
    </location>
</feature>
<dbReference type="InterPro" id="IPR000725">
    <property type="entry name" value="Olfact_rcpt"/>
</dbReference>
<comment type="function">
    <text evidence="1">Odorant receptor.</text>
</comment>
<comment type="subcellular location">
    <subcellularLocation>
        <location evidence="2 14">Cell membrane</location>
        <topology evidence="2 14">Multi-pass membrane protein</topology>
    </subcellularLocation>
</comment>
<accession>A0A8D0E1P3</accession>
<keyword evidence="10" id="KW-1015">Disulfide bond</keyword>
<dbReference type="PROSITE" id="PS00237">
    <property type="entry name" value="G_PROTEIN_RECEP_F1_1"/>
    <property type="match status" value="1"/>
</dbReference>
<dbReference type="AlphaFoldDB" id="A0A8D0E1P3"/>
<evidence type="ECO:0000256" key="2">
    <source>
        <dbReference type="ARBA" id="ARBA00004651"/>
    </source>
</evidence>
<reference evidence="16" key="1">
    <citation type="submission" date="2025-08" db="UniProtKB">
        <authorList>
            <consortium name="Ensembl"/>
        </authorList>
    </citation>
    <scope>IDENTIFICATION</scope>
</reference>
<dbReference type="InterPro" id="IPR000276">
    <property type="entry name" value="GPCR_Rhodpsn"/>
</dbReference>
<feature type="transmembrane region" description="Helical" evidence="14">
    <location>
        <begin position="204"/>
        <end position="225"/>
    </location>
</feature>
<evidence type="ECO:0000256" key="1">
    <source>
        <dbReference type="ARBA" id="ARBA00002936"/>
    </source>
</evidence>
<dbReference type="OMA" id="MAWLVSH"/>
<protein>
    <recommendedName>
        <fullName evidence="14">Olfactory receptor</fullName>
    </recommendedName>
</protein>
<name>A0A8D0E1P3_SALMN</name>
<evidence type="ECO:0000256" key="5">
    <source>
        <dbReference type="ARBA" id="ARBA00022692"/>
    </source>
</evidence>
<keyword evidence="11 13" id="KW-0675">Receptor</keyword>
<evidence type="ECO:0000256" key="12">
    <source>
        <dbReference type="ARBA" id="ARBA00023224"/>
    </source>
</evidence>
<evidence type="ECO:0000256" key="3">
    <source>
        <dbReference type="ARBA" id="ARBA00022475"/>
    </source>
</evidence>
<dbReference type="SUPFAM" id="SSF81321">
    <property type="entry name" value="Family A G protein-coupled receptor-like"/>
    <property type="match status" value="1"/>
</dbReference>
<evidence type="ECO:0000256" key="8">
    <source>
        <dbReference type="ARBA" id="ARBA00023040"/>
    </source>
</evidence>
<dbReference type="Gene3D" id="1.20.1070.10">
    <property type="entry name" value="Rhodopsin 7-helix transmembrane proteins"/>
    <property type="match status" value="1"/>
</dbReference>
<keyword evidence="7 14" id="KW-1133">Transmembrane helix</keyword>
<evidence type="ECO:0000256" key="4">
    <source>
        <dbReference type="ARBA" id="ARBA00022606"/>
    </source>
</evidence>
<dbReference type="FunFam" id="1.20.1070.10:FF:000082">
    <property type="entry name" value="Olfactory receptor 1A1"/>
    <property type="match status" value="1"/>
</dbReference>
<feature type="transmembrane region" description="Helical" evidence="14">
    <location>
        <begin position="26"/>
        <end position="51"/>
    </location>
</feature>
<dbReference type="InterPro" id="IPR017452">
    <property type="entry name" value="GPCR_Rhodpsn_7TM"/>
</dbReference>
<feature type="transmembrane region" description="Helical" evidence="14">
    <location>
        <begin position="140"/>
        <end position="162"/>
    </location>
</feature>
<dbReference type="Ensembl" id="ENSSMRT00000029350.1">
    <property type="protein sequence ID" value="ENSSMRP00000025065.1"/>
    <property type="gene ID" value="ENSSMRG00000019387.1"/>
</dbReference>
<keyword evidence="5 13" id="KW-0812">Transmembrane</keyword>
<dbReference type="GO" id="GO:0004930">
    <property type="term" value="F:G protein-coupled receptor activity"/>
    <property type="evidence" value="ECO:0007669"/>
    <property type="project" value="UniProtKB-KW"/>
</dbReference>
<dbReference type="PRINTS" id="PR00237">
    <property type="entry name" value="GPCRRHODOPSN"/>
</dbReference>
<evidence type="ECO:0000313" key="17">
    <source>
        <dbReference type="Proteomes" id="UP000694421"/>
    </source>
</evidence>
<dbReference type="PANTHER" id="PTHR48001">
    <property type="entry name" value="OLFACTORY RECEPTOR"/>
    <property type="match status" value="1"/>
</dbReference>
<evidence type="ECO:0000256" key="14">
    <source>
        <dbReference type="RuleBase" id="RU363047"/>
    </source>
</evidence>
<evidence type="ECO:0000256" key="7">
    <source>
        <dbReference type="ARBA" id="ARBA00022989"/>
    </source>
</evidence>
<keyword evidence="6 14" id="KW-0552">Olfaction</keyword>
<reference evidence="16" key="2">
    <citation type="submission" date="2025-09" db="UniProtKB">
        <authorList>
            <consortium name="Ensembl"/>
        </authorList>
    </citation>
    <scope>IDENTIFICATION</scope>
</reference>
<comment type="similarity">
    <text evidence="13">Belongs to the G-protein coupled receptor 1 family.</text>
</comment>
<organism evidence="16 17">
    <name type="scientific">Salvator merianae</name>
    <name type="common">Argentine black and white tegu</name>
    <name type="synonym">Tupinambis merianae</name>
    <dbReference type="NCBI Taxonomy" id="96440"/>
    <lineage>
        <taxon>Eukaryota</taxon>
        <taxon>Metazoa</taxon>
        <taxon>Chordata</taxon>
        <taxon>Craniata</taxon>
        <taxon>Vertebrata</taxon>
        <taxon>Euteleostomi</taxon>
        <taxon>Lepidosauria</taxon>
        <taxon>Squamata</taxon>
        <taxon>Bifurcata</taxon>
        <taxon>Unidentata</taxon>
        <taxon>Episquamata</taxon>
        <taxon>Laterata</taxon>
        <taxon>Teiioidea</taxon>
        <taxon>Teiidae</taxon>
        <taxon>Salvator</taxon>
    </lineage>
</organism>
<dbReference type="PRINTS" id="PR00245">
    <property type="entry name" value="OLFACTORYR"/>
</dbReference>
<feature type="domain" description="G-protein coupled receptors family 1 profile" evidence="15">
    <location>
        <begin position="41"/>
        <end position="290"/>
    </location>
</feature>
<keyword evidence="8 13" id="KW-0297">G-protein coupled receptor</keyword>